<evidence type="ECO:0000313" key="25">
    <source>
        <dbReference type="Proteomes" id="UP000282515"/>
    </source>
</evidence>
<evidence type="ECO:0000256" key="15">
    <source>
        <dbReference type="ARBA" id="ARBA00023172"/>
    </source>
</evidence>
<dbReference type="GO" id="GO:0046872">
    <property type="term" value="F:metal ion binding"/>
    <property type="evidence" value="ECO:0007669"/>
    <property type="project" value="UniProtKB-KW"/>
</dbReference>
<dbReference type="EC" id="6.5.1.1" evidence="2"/>
<dbReference type="AlphaFoldDB" id="A0A3L8PPY3"/>
<dbReference type="Pfam" id="PF13298">
    <property type="entry name" value="LigD_N"/>
    <property type="match status" value="1"/>
</dbReference>
<dbReference type="GO" id="GO:0006310">
    <property type="term" value="P:DNA recombination"/>
    <property type="evidence" value="ECO:0007669"/>
    <property type="project" value="UniProtKB-KW"/>
</dbReference>
<dbReference type="NCBIfam" id="NF007210">
    <property type="entry name" value="PRK09632.1"/>
    <property type="match status" value="1"/>
</dbReference>
<dbReference type="Pfam" id="PF21686">
    <property type="entry name" value="LigD_Prim-Pol"/>
    <property type="match status" value="1"/>
</dbReference>
<evidence type="ECO:0000256" key="7">
    <source>
        <dbReference type="ARBA" id="ARBA00022723"/>
    </source>
</evidence>
<sequence length="777" mass="85440">MAQSPQTVSIDGRLLRLTNPDKVLYPATGTTKADVIAYYVQIAPVMLPHLADRPVTRKRWVEGVGTEQKPGEVFFEKNLPDSAPSWIRRVSLQHTSHRNDYPVFHSPADLAWAGQVAALELHVPQWRVDELGTMQGPDRLVLDLDPGPGAGLAECIAVAHEARDLLAGIGLDPVPVTSGSKGLHLYCAMDGTRDADYLNAFAKQLAVSLEESMPDLVVSSMAKAKRNGKVLVDWSQNNRNKTTICPYSLRGRARPTVALPRSWDELDGDLEQLELEAVLERMEEIVDPMAALGRSGPDRLERYRSMRDATVTPEPVPADRPTGRGGEEPIFVIQEHHARRLHWDFRLEHDGVLVSWALPKGVPTSPTENHLAVQTEDHPMEYASFAGEIPKGQYGAGSVEIWDTGTFTASKWRDDEVIATLRGQDDGGLGGEPRTYALIRTGENWLIHLMKDQRADPPAELGAVSPMLATLADARSLGDEGEWAFEMKWDGVRTIAAVTDDGVRLYSRSGRVTTATYPEVAEELADLPAGTVVDGEIVALNEQAVPSFGLLQQRMGLEKQREIAAARERVPVTFLAFDVLAHEGRSLTGRTYEQRRSALDGLGIDGVAAITPPAFTGSLREAVAASRRWKLEGVVAKRRDSTYAVGKRSTAWLKIKHQEMQSVVIGGWRPGASSGFGSLLLGVPTEDGLRYVGRVGTGFTDAHRRELGAQLRRLERKTPPFLDVPREVRADAHWTTPRLVGEVVYGGWTGSGILRHASWRGLRKDLEPDDVHVESKE</sequence>
<dbReference type="CDD" id="cd07971">
    <property type="entry name" value="OBF_DNA_ligase_LigD"/>
    <property type="match status" value="1"/>
</dbReference>
<proteinExistence type="inferred from homology"/>
<dbReference type="GO" id="GO:0004527">
    <property type="term" value="F:exonuclease activity"/>
    <property type="evidence" value="ECO:0007669"/>
    <property type="project" value="UniProtKB-KW"/>
</dbReference>
<keyword evidence="18" id="KW-0511">Multifunctional enzyme</keyword>
<keyword evidence="5" id="KW-0548">Nucleotidyltransferase</keyword>
<dbReference type="Gene3D" id="3.30.470.30">
    <property type="entry name" value="DNA ligase/mRNA capping enzyme"/>
    <property type="match status" value="1"/>
</dbReference>
<evidence type="ECO:0000256" key="17">
    <source>
        <dbReference type="ARBA" id="ARBA00023211"/>
    </source>
</evidence>
<keyword evidence="13" id="KW-0239">DNA-directed DNA polymerase</keyword>
<keyword evidence="4" id="KW-0808">Transferase</keyword>
<evidence type="ECO:0000256" key="10">
    <source>
        <dbReference type="ARBA" id="ARBA00022801"/>
    </source>
</evidence>
<dbReference type="PROSITE" id="PS50160">
    <property type="entry name" value="DNA_LIGASE_A3"/>
    <property type="match status" value="1"/>
</dbReference>
<evidence type="ECO:0000256" key="1">
    <source>
        <dbReference type="ARBA" id="ARBA00001936"/>
    </source>
</evidence>
<name>A0A3L8PPY3_9ACTN</name>
<evidence type="ECO:0000256" key="22">
    <source>
        <dbReference type="ARBA" id="ARBA00049990"/>
    </source>
</evidence>
<dbReference type="NCBIfam" id="TIGR02779">
    <property type="entry name" value="NHEJ_ligase_lig"/>
    <property type="match status" value="1"/>
</dbReference>
<feature type="domain" description="ATP-dependent DNA ligase family profile" evidence="23">
    <location>
        <begin position="565"/>
        <end position="666"/>
    </location>
</feature>
<dbReference type="RefSeq" id="WP_121792798.1">
    <property type="nucleotide sequence ID" value="NZ_RDBF01000001.1"/>
</dbReference>
<dbReference type="GO" id="GO:0003910">
    <property type="term" value="F:DNA ligase (ATP) activity"/>
    <property type="evidence" value="ECO:0007669"/>
    <property type="project" value="UniProtKB-EC"/>
</dbReference>
<dbReference type="SUPFAM" id="SSF50249">
    <property type="entry name" value="Nucleic acid-binding proteins"/>
    <property type="match status" value="1"/>
</dbReference>
<keyword evidence="8" id="KW-0547">Nucleotide-binding</keyword>
<evidence type="ECO:0000256" key="18">
    <source>
        <dbReference type="ARBA" id="ARBA00023268"/>
    </source>
</evidence>
<dbReference type="CDD" id="cd07906">
    <property type="entry name" value="Adenylation_DNA_ligase_LigD_LigC"/>
    <property type="match status" value="1"/>
</dbReference>
<dbReference type="InterPro" id="IPR014146">
    <property type="entry name" value="LigD_ligase_dom"/>
</dbReference>
<reference evidence="24 25" key="1">
    <citation type="submission" date="2018-10" db="EMBL/GenBank/DDBJ databases">
        <title>Aeromicrobium sp. 9W16Y-2 whole genome shotgun sequence.</title>
        <authorList>
            <person name="Li F."/>
        </authorList>
    </citation>
    <scope>NUCLEOTIDE SEQUENCE [LARGE SCALE GENOMIC DNA]</scope>
    <source>
        <strain evidence="24 25">9W16Y-2</strain>
    </source>
</reference>
<keyword evidence="15" id="KW-0233">DNA recombination</keyword>
<accession>A0A3L8PPY3</accession>
<dbReference type="GO" id="GO:0003887">
    <property type="term" value="F:DNA-directed DNA polymerase activity"/>
    <property type="evidence" value="ECO:0007669"/>
    <property type="project" value="UniProtKB-KW"/>
</dbReference>
<dbReference type="InterPro" id="IPR052171">
    <property type="entry name" value="NHEJ_LigD"/>
</dbReference>
<evidence type="ECO:0000256" key="9">
    <source>
        <dbReference type="ARBA" id="ARBA00022763"/>
    </source>
</evidence>
<evidence type="ECO:0000313" key="24">
    <source>
        <dbReference type="EMBL" id="RLV57390.1"/>
    </source>
</evidence>
<evidence type="ECO:0000256" key="20">
    <source>
        <dbReference type="ARBA" id="ARBA00034003"/>
    </source>
</evidence>
<organism evidence="24 25">
    <name type="scientific">Aeromicrobium phragmitis</name>
    <dbReference type="NCBI Taxonomy" id="2478914"/>
    <lineage>
        <taxon>Bacteria</taxon>
        <taxon>Bacillati</taxon>
        <taxon>Actinomycetota</taxon>
        <taxon>Actinomycetes</taxon>
        <taxon>Propionibacteriales</taxon>
        <taxon>Nocardioidaceae</taxon>
        <taxon>Aeromicrobium</taxon>
    </lineage>
</organism>
<keyword evidence="12" id="KW-0067">ATP-binding</keyword>
<comment type="similarity">
    <text evidence="21">In the C-terminal section; belongs to the ATP-dependent DNA ligase family.</text>
</comment>
<comment type="catalytic activity">
    <reaction evidence="20">
        <text>ATP + (deoxyribonucleotide)n-3'-hydroxyl + 5'-phospho-(deoxyribonucleotide)m = (deoxyribonucleotide)n+m + AMP + diphosphate.</text>
        <dbReference type="EC" id="6.5.1.1"/>
    </reaction>
</comment>
<dbReference type="GO" id="GO:0003677">
    <property type="term" value="F:DNA binding"/>
    <property type="evidence" value="ECO:0007669"/>
    <property type="project" value="UniProtKB-KW"/>
</dbReference>
<evidence type="ECO:0000256" key="2">
    <source>
        <dbReference type="ARBA" id="ARBA00012727"/>
    </source>
</evidence>
<keyword evidence="14" id="KW-0238">DNA-binding</keyword>
<dbReference type="Pfam" id="PF04679">
    <property type="entry name" value="DNA_ligase_A_C"/>
    <property type="match status" value="1"/>
</dbReference>
<evidence type="ECO:0000256" key="13">
    <source>
        <dbReference type="ARBA" id="ARBA00022932"/>
    </source>
</evidence>
<protein>
    <recommendedName>
        <fullName evidence="2">DNA ligase (ATP)</fullName>
        <ecNumber evidence="2">6.5.1.1</ecNumber>
    </recommendedName>
    <alternativeName>
        <fullName evidence="19">NHEJ DNA polymerase</fullName>
    </alternativeName>
</protein>
<evidence type="ECO:0000259" key="23">
    <source>
        <dbReference type="PROSITE" id="PS50160"/>
    </source>
</evidence>
<dbReference type="SUPFAM" id="SSF56091">
    <property type="entry name" value="DNA ligase/mRNA capping enzyme, catalytic domain"/>
    <property type="match status" value="1"/>
</dbReference>
<dbReference type="Gene3D" id="2.40.50.140">
    <property type="entry name" value="Nucleic acid-binding proteins"/>
    <property type="match status" value="1"/>
</dbReference>
<evidence type="ECO:0000256" key="5">
    <source>
        <dbReference type="ARBA" id="ARBA00022695"/>
    </source>
</evidence>
<evidence type="ECO:0000256" key="8">
    <source>
        <dbReference type="ARBA" id="ARBA00022741"/>
    </source>
</evidence>
<dbReference type="CDD" id="cd04863">
    <property type="entry name" value="MtLigD_Pol_like"/>
    <property type="match status" value="1"/>
</dbReference>
<dbReference type="InterPro" id="IPR033649">
    <property type="entry name" value="MtLigD_Pol-like"/>
</dbReference>
<dbReference type="InterPro" id="IPR012309">
    <property type="entry name" value="DNA_ligase_ATP-dep_C"/>
</dbReference>
<evidence type="ECO:0000256" key="4">
    <source>
        <dbReference type="ARBA" id="ARBA00022679"/>
    </source>
</evidence>
<dbReference type="InterPro" id="IPR012340">
    <property type="entry name" value="NA-bd_OB-fold"/>
</dbReference>
<evidence type="ECO:0000256" key="19">
    <source>
        <dbReference type="ARBA" id="ARBA00029943"/>
    </source>
</evidence>
<dbReference type="Gene3D" id="3.90.920.10">
    <property type="entry name" value="DNA primase, PRIM domain"/>
    <property type="match status" value="1"/>
</dbReference>
<dbReference type="NCBIfam" id="TIGR02778">
    <property type="entry name" value="ligD_pol"/>
    <property type="match status" value="1"/>
</dbReference>
<dbReference type="Pfam" id="PF01068">
    <property type="entry name" value="DNA_ligase_A_M"/>
    <property type="match status" value="1"/>
</dbReference>
<dbReference type="PANTHER" id="PTHR42705:SF2">
    <property type="entry name" value="BIFUNCTIONAL NON-HOMOLOGOUS END JOINING PROTEIN LIGD"/>
    <property type="match status" value="1"/>
</dbReference>
<keyword evidence="10" id="KW-0378">Hydrolase</keyword>
<dbReference type="InterPro" id="IPR014144">
    <property type="entry name" value="LigD_PE_domain"/>
</dbReference>
<dbReference type="InterPro" id="IPR014145">
    <property type="entry name" value="LigD_pol_dom"/>
</dbReference>
<evidence type="ECO:0000256" key="16">
    <source>
        <dbReference type="ARBA" id="ARBA00023204"/>
    </source>
</evidence>
<keyword evidence="16" id="KW-0234">DNA repair</keyword>
<comment type="caution">
    <text evidence="24">The sequence shown here is derived from an EMBL/GenBank/DDBJ whole genome shotgun (WGS) entry which is preliminary data.</text>
</comment>
<keyword evidence="25" id="KW-1185">Reference proteome</keyword>
<keyword evidence="6" id="KW-0540">Nuclease</keyword>
<dbReference type="GO" id="GO:0005524">
    <property type="term" value="F:ATP binding"/>
    <property type="evidence" value="ECO:0007669"/>
    <property type="project" value="UniProtKB-KW"/>
</dbReference>
<dbReference type="EMBL" id="RDBF01000001">
    <property type="protein sequence ID" value="RLV57390.1"/>
    <property type="molecule type" value="Genomic_DNA"/>
</dbReference>
<evidence type="ECO:0000256" key="11">
    <source>
        <dbReference type="ARBA" id="ARBA00022839"/>
    </source>
</evidence>
<keyword evidence="17" id="KW-0464">Manganese</keyword>
<evidence type="ECO:0000256" key="12">
    <source>
        <dbReference type="ARBA" id="ARBA00022840"/>
    </source>
</evidence>
<keyword evidence="9" id="KW-0227">DNA damage</keyword>
<dbReference type="InterPro" id="IPR012310">
    <property type="entry name" value="DNA_ligase_ATP-dep_cent"/>
</dbReference>
<dbReference type="GO" id="GO:0006281">
    <property type="term" value="P:DNA repair"/>
    <property type="evidence" value="ECO:0007669"/>
    <property type="project" value="UniProtKB-KW"/>
</dbReference>
<comment type="cofactor">
    <cofactor evidence="1">
        <name>Mn(2+)</name>
        <dbReference type="ChEBI" id="CHEBI:29035"/>
    </cofactor>
</comment>
<keyword evidence="3 24" id="KW-0436">Ligase</keyword>
<dbReference type="Gene3D" id="3.30.1490.70">
    <property type="match status" value="1"/>
</dbReference>
<dbReference type="Proteomes" id="UP000282515">
    <property type="component" value="Unassembled WGS sequence"/>
</dbReference>
<dbReference type="NCBIfam" id="TIGR02777">
    <property type="entry name" value="LigD_PE_dom"/>
    <property type="match status" value="1"/>
</dbReference>
<keyword evidence="11" id="KW-0269">Exonuclease</keyword>
<evidence type="ECO:0000256" key="3">
    <source>
        <dbReference type="ARBA" id="ARBA00022598"/>
    </source>
</evidence>
<evidence type="ECO:0000256" key="14">
    <source>
        <dbReference type="ARBA" id="ARBA00023125"/>
    </source>
</evidence>
<dbReference type="OrthoDB" id="9802472at2"/>
<evidence type="ECO:0000256" key="6">
    <source>
        <dbReference type="ARBA" id="ARBA00022722"/>
    </source>
</evidence>
<comment type="similarity">
    <text evidence="22">In the N-terminal section; belongs to the LigD polymerase family.</text>
</comment>
<keyword evidence="7" id="KW-0479">Metal-binding</keyword>
<evidence type="ECO:0000256" key="21">
    <source>
        <dbReference type="ARBA" id="ARBA00049981"/>
    </source>
</evidence>
<dbReference type="PANTHER" id="PTHR42705">
    <property type="entry name" value="BIFUNCTIONAL NON-HOMOLOGOUS END JOINING PROTEIN LIGD"/>
    <property type="match status" value="1"/>
</dbReference>
<gene>
    <name evidence="24" type="ORF">D9V41_01770</name>
</gene>